<dbReference type="InterPro" id="IPR001594">
    <property type="entry name" value="Palmitoyltrfase_DHHC"/>
</dbReference>
<dbReference type="SUPFAM" id="SSF48403">
    <property type="entry name" value="Ankyrin repeat"/>
    <property type="match status" value="1"/>
</dbReference>
<protein>
    <recommendedName>
        <fullName evidence="13">Palmitoyltransferase</fullName>
        <ecNumber evidence="13">2.3.1.225</ecNumber>
    </recommendedName>
</protein>
<evidence type="ECO:0000256" key="12">
    <source>
        <dbReference type="PROSITE-ProRule" id="PRU00023"/>
    </source>
</evidence>
<evidence type="ECO:0000259" key="15">
    <source>
        <dbReference type="Pfam" id="PF01529"/>
    </source>
</evidence>
<evidence type="ECO:0000256" key="5">
    <source>
        <dbReference type="ARBA" id="ARBA00022989"/>
    </source>
</evidence>
<dbReference type="PROSITE" id="PS50088">
    <property type="entry name" value="ANK_REPEAT"/>
    <property type="match status" value="2"/>
</dbReference>
<evidence type="ECO:0000313" key="16">
    <source>
        <dbReference type="EMBL" id="CCE87147.1"/>
    </source>
</evidence>
<dbReference type="PROSITE" id="PS50216">
    <property type="entry name" value="DHHC"/>
    <property type="match status" value="1"/>
</dbReference>
<sequence>MKETISDNNEPATELDVIPNTSSETKDVAAPTSTVHSDPKSLEATEKRNVKDVDQLTNGDTIHDLDANKGKDDQDEDSIKSTEAILDGHKTEVNEDQDHHETCPPDSMEDERLEKPELDRFMASCQKGDLNTIEELISNGTIKATEVFSDGITGLHWAAINNHLPVVKYLCENETSKADPNAAGGELRATPLHWACRNGLVYIADYLLQHAKADVTLRDAQSYNALHLAVHSSNIMLIIYLVYNYCSNSQSRGEGLYIDEPDAFDRTPLHWASYQGDILTVNLLLKFGADVKKRDKTLFIPLHWAFMKGYKSVLKALVNAGSDIFAKNDQGKNSFDVAKDMNCYNLWVKVLQETGRDPKHGWELKKQIIDPKHGKLVTFLAPYLFLALIFNLCSFHNGLFLPKLFAGVSIFVGSIFVISKFVIPTYLIDDNAVAKSPLLAGIFSGTLFWCLVVWIFKILPKLLFHNFLDNSILGGIAYACVWSFFKAMFMNPGVVPVPTDNHVVLEDIKELVKSRRFDSEHFCVYSFVRKPLRSRYSNDRKALIAKFDHYCPWTYNEVGVRNHKVFMIFIYTLNLAVLIFLQLSLEFFENSRKKSGYESDQEDNSCSILSKNLCEGYKNHHFHFNLLFFCLFNYIWLLFLCLSQTFQILKGLTTWEFTRLTSRHTKAPDSVTFGSTPNNHKRPDVCLCAKLVGLDQFLITAKVAVLSLFNSSSIEQHQPLRSLDIPTDYGYKTNFLDFWFLGEIEWRNLFFLPIEGEGNLNRQLVDYYRLWEYPSKGPLLV</sequence>
<keyword evidence="8" id="KW-0564">Palmitate</keyword>
<comment type="similarity">
    <text evidence="2">Belongs to the DHHC palmitoyltransferase family. AKR/ZDHHC17 subfamily.</text>
</comment>
<keyword evidence="13" id="KW-0808">Transferase</keyword>
<feature type="transmembrane region" description="Helical" evidence="13">
    <location>
        <begin position="462"/>
        <end position="485"/>
    </location>
</feature>
<feature type="transmembrane region" description="Helical" evidence="13">
    <location>
        <begin position="622"/>
        <end position="642"/>
    </location>
</feature>
<dbReference type="Proteomes" id="UP000005222">
    <property type="component" value="Chromosome N"/>
</dbReference>
<feature type="region of interest" description="Disordered" evidence="14">
    <location>
        <begin position="1"/>
        <end position="110"/>
    </location>
</feature>
<proteinExistence type="inferred from homology"/>
<organism evidence="16 17">
    <name type="scientific">Pichia sorbitophila (strain ATCC MYA-4447 / BCRC 22081 / CBS 7064 / NBRC 10061 / NRRL Y-12695)</name>
    <name type="common">Hybrid yeast</name>
    <dbReference type="NCBI Taxonomy" id="559304"/>
    <lineage>
        <taxon>Eukaryota</taxon>
        <taxon>Fungi</taxon>
        <taxon>Dikarya</taxon>
        <taxon>Ascomycota</taxon>
        <taxon>Saccharomycotina</taxon>
        <taxon>Pichiomycetes</taxon>
        <taxon>Debaryomycetaceae</taxon>
        <taxon>Millerozyma</taxon>
    </lineage>
</organism>
<dbReference type="HOGENOM" id="CLU_012510_1_1_1"/>
<reference evidence="16 17" key="1">
    <citation type="journal article" date="2012" name="G3 (Bethesda)">
        <title>Pichia sorbitophila, an interspecies yeast hybrid reveals early steps of genome resolution following polyploidization.</title>
        <authorList>
            <person name="Leh Louis V."/>
            <person name="Despons L."/>
            <person name="Friedrich A."/>
            <person name="Martin T."/>
            <person name="Durrens P."/>
            <person name="Casaregola S."/>
            <person name="Neuveglise C."/>
            <person name="Fairhead C."/>
            <person name="Marck C."/>
            <person name="Cruz J.A."/>
            <person name="Straub M.L."/>
            <person name="Kugler V."/>
            <person name="Sacerdot C."/>
            <person name="Uzunov Z."/>
            <person name="Thierry A."/>
            <person name="Weiss S."/>
            <person name="Bleykasten C."/>
            <person name="De Montigny J."/>
            <person name="Jacques N."/>
            <person name="Jung P."/>
            <person name="Lemaire M."/>
            <person name="Mallet S."/>
            <person name="Morel G."/>
            <person name="Richard G.F."/>
            <person name="Sarkar A."/>
            <person name="Savel G."/>
            <person name="Schacherer J."/>
            <person name="Seret M.L."/>
            <person name="Talla E."/>
            <person name="Samson G."/>
            <person name="Jubin C."/>
            <person name="Poulain J."/>
            <person name="Vacherie B."/>
            <person name="Barbe V."/>
            <person name="Pelletier E."/>
            <person name="Sherman D.J."/>
            <person name="Westhof E."/>
            <person name="Weissenbach J."/>
            <person name="Baret P.V."/>
            <person name="Wincker P."/>
            <person name="Gaillardin C."/>
            <person name="Dujon B."/>
            <person name="Souciet J.L."/>
        </authorList>
    </citation>
    <scope>NUCLEOTIDE SEQUENCE [LARGE SCALE GENOMIC DNA]</scope>
    <source>
        <strain evidence="17">ATCC MYA-4447 / BCRC 22081 / CBS 7064 / NBRC 10061 / NRRL Y-12695</strain>
    </source>
</reference>
<feature type="compositionally biased region" description="Basic and acidic residues" evidence="14">
    <location>
        <begin position="37"/>
        <end position="54"/>
    </location>
</feature>
<feature type="transmembrane region" description="Helical" evidence="13">
    <location>
        <begin position="438"/>
        <end position="456"/>
    </location>
</feature>
<evidence type="ECO:0000256" key="1">
    <source>
        <dbReference type="ARBA" id="ARBA00004141"/>
    </source>
</evidence>
<accession>G8XZN8</accession>
<keyword evidence="7 13" id="KW-0472">Membrane</keyword>
<feature type="transmembrane region" description="Helical" evidence="13">
    <location>
        <begin position="565"/>
        <end position="585"/>
    </location>
</feature>
<evidence type="ECO:0000256" key="13">
    <source>
        <dbReference type="RuleBase" id="RU079119"/>
    </source>
</evidence>
<dbReference type="EMBL" id="FO082046">
    <property type="protein sequence ID" value="CCE87147.1"/>
    <property type="molecule type" value="Genomic_DNA"/>
</dbReference>
<dbReference type="Gene3D" id="1.25.40.20">
    <property type="entry name" value="Ankyrin repeat-containing domain"/>
    <property type="match status" value="2"/>
</dbReference>
<feature type="transmembrane region" description="Helical" evidence="13">
    <location>
        <begin position="376"/>
        <end position="398"/>
    </location>
</feature>
<dbReference type="GO" id="GO:0019706">
    <property type="term" value="F:protein-cysteine S-palmitoyltransferase activity"/>
    <property type="evidence" value="ECO:0007669"/>
    <property type="project" value="UniProtKB-EC"/>
</dbReference>
<evidence type="ECO:0000256" key="9">
    <source>
        <dbReference type="ARBA" id="ARBA00023288"/>
    </source>
</evidence>
<keyword evidence="5 13" id="KW-1133">Transmembrane helix</keyword>
<dbReference type="PANTHER" id="PTHR24161">
    <property type="entry name" value="ANK_REP_REGION DOMAIN-CONTAINING PROTEIN-RELATED"/>
    <property type="match status" value="1"/>
</dbReference>
<comment type="catalytic activity">
    <reaction evidence="11 13">
        <text>L-cysteinyl-[protein] + hexadecanoyl-CoA = S-hexadecanoyl-L-cysteinyl-[protein] + CoA</text>
        <dbReference type="Rhea" id="RHEA:36683"/>
        <dbReference type="Rhea" id="RHEA-COMP:10131"/>
        <dbReference type="Rhea" id="RHEA-COMP:11032"/>
        <dbReference type="ChEBI" id="CHEBI:29950"/>
        <dbReference type="ChEBI" id="CHEBI:57287"/>
        <dbReference type="ChEBI" id="CHEBI:57379"/>
        <dbReference type="ChEBI" id="CHEBI:74151"/>
        <dbReference type="EC" id="2.3.1.225"/>
    </reaction>
</comment>
<dbReference type="InterPro" id="IPR002110">
    <property type="entry name" value="Ankyrin_rpt"/>
</dbReference>
<feature type="repeat" description="ANK" evidence="12">
    <location>
        <begin position="301"/>
        <end position="329"/>
    </location>
</feature>
<dbReference type="SMART" id="SM00248">
    <property type="entry name" value="ANK"/>
    <property type="match status" value="6"/>
</dbReference>
<feature type="compositionally biased region" description="Polar residues" evidence="14">
    <location>
        <begin position="1"/>
        <end position="11"/>
    </location>
</feature>
<dbReference type="InParanoid" id="G8XZN8"/>
<dbReference type="PANTHER" id="PTHR24161:SF85">
    <property type="entry name" value="PALMITOYLTRANSFERASE HIP14"/>
    <property type="match status" value="1"/>
</dbReference>
<evidence type="ECO:0000256" key="7">
    <source>
        <dbReference type="ARBA" id="ARBA00023136"/>
    </source>
</evidence>
<dbReference type="STRING" id="559304.G8XZN8"/>
<evidence type="ECO:0000256" key="11">
    <source>
        <dbReference type="ARBA" id="ARBA00048048"/>
    </source>
</evidence>
<evidence type="ECO:0000313" key="17">
    <source>
        <dbReference type="Proteomes" id="UP000005222"/>
    </source>
</evidence>
<dbReference type="AlphaFoldDB" id="G8XZN8"/>
<feature type="domain" description="Palmitoyltransferase DHHC" evidence="15">
    <location>
        <begin position="517"/>
        <end position="659"/>
    </location>
</feature>
<dbReference type="OMA" id="RECQSHS"/>
<evidence type="ECO:0000256" key="14">
    <source>
        <dbReference type="SAM" id="MobiDB-lite"/>
    </source>
</evidence>
<dbReference type="OrthoDB" id="6781668at2759"/>
<dbReference type="InterPro" id="IPR036770">
    <property type="entry name" value="Ankyrin_rpt-contain_sf"/>
</dbReference>
<evidence type="ECO:0000256" key="3">
    <source>
        <dbReference type="ARBA" id="ARBA00022692"/>
    </source>
</evidence>
<evidence type="ECO:0000256" key="6">
    <source>
        <dbReference type="ARBA" id="ARBA00023043"/>
    </source>
</evidence>
<keyword evidence="9" id="KW-0449">Lipoprotein</keyword>
<feature type="repeat" description="ANK" evidence="12">
    <location>
        <begin position="264"/>
        <end position="296"/>
    </location>
</feature>
<dbReference type="Pfam" id="PF01529">
    <property type="entry name" value="DHHC"/>
    <property type="match status" value="1"/>
</dbReference>
<dbReference type="eggNOG" id="KOG0509">
    <property type="taxonomic scope" value="Eukaryota"/>
</dbReference>
<keyword evidence="3 13" id="KW-0812">Transmembrane</keyword>
<comment type="domain">
    <text evidence="13">The DHHC domain is required for palmitoyltransferase activity.</text>
</comment>
<keyword evidence="10 13" id="KW-0012">Acyltransferase</keyword>
<evidence type="ECO:0000256" key="8">
    <source>
        <dbReference type="ARBA" id="ARBA00023139"/>
    </source>
</evidence>
<gene>
    <name evidence="16" type="primary">Piso0_005687</name>
    <name evidence="16" type="ORF">GNLVRS01_PISO0N20385g</name>
</gene>
<keyword evidence="4" id="KW-0677">Repeat</keyword>
<keyword evidence="6 12" id="KW-0040">ANK repeat</keyword>
<feature type="compositionally biased region" description="Basic and acidic residues" evidence="14">
    <location>
        <begin position="61"/>
        <end position="103"/>
    </location>
</feature>
<evidence type="ECO:0000256" key="4">
    <source>
        <dbReference type="ARBA" id="ARBA00022737"/>
    </source>
</evidence>
<evidence type="ECO:0000256" key="2">
    <source>
        <dbReference type="ARBA" id="ARBA00010104"/>
    </source>
</evidence>
<keyword evidence="17" id="KW-1185">Reference proteome</keyword>
<dbReference type="GO" id="GO:0016020">
    <property type="term" value="C:membrane"/>
    <property type="evidence" value="ECO:0007669"/>
    <property type="project" value="UniProtKB-SubCell"/>
</dbReference>
<evidence type="ECO:0000256" key="10">
    <source>
        <dbReference type="ARBA" id="ARBA00023315"/>
    </source>
</evidence>
<feature type="transmembrane region" description="Helical" evidence="13">
    <location>
        <begin position="404"/>
        <end position="426"/>
    </location>
</feature>
<comment type="subcellular location">
    <subcellularLocation>
        <location evidence="1">Membrane</location>
        <topology evidence="1">Multi-pass membrane protein</topology>
    </subcellularLocation>
</comment>
<dbReference type="Pfam" id="PF12796">
    <property type="entry name" value="Ank_2"/>
    <property type="match status" value="2"/>
</dbReference>
<dbReference type="PROSITE" id="PS50297">
    <property type="entry name" value="ANK_REP_REGION"/>
    <property type="match status" value="1"/>
</dbReference>
<name>G8XZN8_PICSO</name>
<dbReference type="EC" id="2.3.1.225" evidence="13"/>
<dbReference type="FunCoup" id="G8XZN8">
    <property type="interactions" value="1040"/>
</dbReference>